<sequence>MKAVMRSASELLADKEPPERELGNVESVATTLVRNDTDAGSIRALPVVSSRPWTRAAKRAAEEAQRPRTVVTTSGVGHASEFMSSAEEMDTVGESEVSVDASTSTVASGTPSTPSQQDGAANPKRRLITWASSVDAQQSGTTAKERCQRKSRPATHGKNNATLEKQEARKKPTASNRCVGLERQRTSRHFSSQM</sequence>
<evidence type="ECO:0000256" key="1">
    <source>
        <dbReference type="SAM" id="MobiDB-lite"/>
    </source>
</evidence>
<feature type="region of interest" description="Disordered" evidence="1">
    <location>
        <begin position="1"/>
        <end position="26"/>
    </location>
</feature>
<comment type="caution">
    <text evidence="2">The sequence shown here is derived from an EMBL/GenBank/DDBJ whole genome shotgun (WGS) entry which is preliminary data.</text>
</comment>
<reference evidence="2" key="1">
    <citation type="submission" date="2020-04" db="EMBL/GenBank/DDBJ databases">
        <title>Hybrid Assembly of Korean Phytophthora infestans isolates.</title>
        <authorList>
            <person name="Prokchorchik M."/>
            <person name="Lee Y."/>
            <person name="Seo J."/>
            <person name="Cho J.-H."/>
            <person name="Park Y.-E."/>
            <person name="Jang D.-C."/>
            <person name="Im J.-S."/>
            <person name="Choi J.-G."/>
            <person name="Park H.-J."/>
            <person name="Lee G.-B."/>
            <person name="Lee Y.-G."/>
            <person name="Hong S.-Y."/>
            <person name="Cho K."/>
            <person name="Sohn K.H."/>
        </authorList>
    </citation>
    <scope>NUCLEOTIDE SEQUENCE</scope>
    <source>
        <strain evidence="2">KR_1_A1</strain>
    </source>
</reference>
<gene>
    <name evidence="2" type="ORF">GN244_ATG19344</name>
</gene>
<feature type="compositionally biased region" description="Basic and acidic residues" evidence="1">
    <location>
        <begin position="12"/>
        <end position="23"/>
    </location>
</feature>
<feature type="compositionally biased region" description="Polar residues" evidence="1">
    <location>
        <begin position="130"/>
        <end position="142"/>
    </location>
</feature>
<evidence type="ECO:0000313" key="3">
    <source>
        <dbReference type="Proteomes" id="UP000602510"/>
    </source>
</evidence>
<feature type="region of interest" description="Disordered" evidence="1">
    <location>
        <begin position="51"/>
        <end position="194"/>
    </location>
</feature>
<feature type="compositionally biased region" description="Low complexity" evidence="1">
    <location>
        <begin position="94"/>
        <end position="108"/>
    </location>
</feature>
<dbReference type="AlphaFoldDB" id="A0A833S4Y0"/>
<dbReference type="Proteomes" id="UP000602510">
    <property type="component" value="Unassembled WGS sequence"/>
</dbReference>
<dbReference type="EMBL" id="WSZM01000919">
    <property type="protein sequence ID" value="KAF4028967.1"/>
    <property type="molecule type" value="Genomic_DNA"/>
</dbReference>
<evidence type="ECO:0000313" key="2">
    <source>
        <dbReference type="EMBL" id="KAF4028967.1"/>
    </source>
</evidence>
<proteinExistence type="predicted"/>
<keyword evidence="3" id="KW-1185">Reference proteome</keyword>
<protein>
    <submittedName>
        <fullName evidence="2">Uncharacterized protein</fullName>
    </submittedName>
</protein>
<organism evidence="2 3">
    <name type="scientific">Phytophthora infestans</name>
    <name type="common">Potato late blight agent</name>
    <name type="synonym">Botrytis infestans</name>
    <dbReference type="NCBI Taxonomy" id="4787"/>
    <lineage>
        <taxon>Eukaryota</taxon>
        <taxon>Sar</taxon>
        <taxon>Stramenopiles</taxon>
        <taxon>Oomycota</taxon>
        <taxon>Peronosporomycetes</taxon>
        <taxon>Peronosporales</taxon>
        <taxon>Peronosporaceae</taxon>
        <taxon>Phytophthora</taxon>
    </lineage>
</organism>
<name>A0A833S4Y0_PHYIN</name>
<accession>A0A833S4Y0</accession>
<feature type="compositionally biased region" description="Polar residues" evidence="1">
    <location>
        <begin position="109"/>
        <end position="119"/>
    </location>
</feature>